<feature type="region of interest" description="Disordered" evidence="16">
    <location>
        <begin position="748"/>
        <end position="773"/>
    </location>
</feature>
<dbReference type="GO" id="GO:0005975">
    <property type="term" value="P:carbohydrate metabolic process"/>
    <property type="evidence" value="ECO:0007669"/>
    <property type="project" value="InterPro"/>
</dbReference>
<evidence type="ECO:0000256" key="9">
    <source>
        <dbReference type="ARBA" id="ARBA00022679"/>
    </source>
</evidence>
<feature type="compositionally biased region" description="Polar residues" evidence="16">
    <location>
        <begin position="491"/>
        <end position="505"/>
    </location>
</feature>
<dbReference type="InterPro" id="IPR004276">
    <property type="entry name" value="GlycoTrans_28_N"/>
</dbReference>
<feature type="region of interest" description="Disordered" evidence="16">
    <location>
        <begin position="234"/>
        <end position="256"/>
    </location>
</feature>
<protein>
    <recommendedName>
        <fullName evidence="5">Sterol 3-beta-glucosyltransferase</fullName>
        <ecNumber evidence="4">2.4.1.173</ecNumber>
    </recommendedName>
    <alternativeName>
        <fullName evidence="13">Autophagy-related protein 26</fullName>
    </alternativeName>
</protein>
<keyword evidence="9" id="KW-0808">Transferase</keyword>
<dbReference type="SMART" id="SM00568">
    <property type="entry name" value="GRAM"/>
    <property type="match status" value="2"/>
</dbReference>
<dbReference type="CDD" id="cd03784">
    <property type="entry name" value="GT1_Gtf-like"/>
    <property type="match status" value="1"/>
</dbReference>
<feature type="compositionally biased region" description="Basic and acidic residues" evidence="16">
    <location>
        <begin position="32"/>
        <end position="52"/>
    </location>
</feature>
<dbReference type="FunFam" id="2.30.29.30:FF:000560">
    <property type="entry name" value="Sterol 3-beta-glucosyltransferase"/>
    <property type="match status" value="1"/>
</dbReference>
<dbReference type="InterPro" id="IPR048065">
    <property type="entry name" value="ATG26_PH_GRAM2"/>
</dbReference>
<keyword evidence="11" id="KW-0072">Autophagy</keyword>
<evidence type="ECO:0000256" key="12">
    <source>
        <dbReference type="ARBA" id="ARBA00023136"/>
    </source>
</evidence>
<evidence type="ECO:0000313" key="18">
    <source>
        <dbReference type="EMBL" id="KAG7284268.1"/>
    </source>
</evidence>
<dbReference type="InterPro" id="IPR050426">
    <property type="entry name" value="Glycosyltransferase_28"/>
</dbReference>
<feature type="compositionally biased region" description="Acidic residues" evidence="16">
    <location>
        <begin position="761"/>
        <end position="770"/>
    </location>
</feature>
<dbReference type="GO" id="GO:0016906">
    <property type="term" value="F:sterol 3-beta-glucosyltransferase activity"/>
    <property type="evidence" value="ECO:0007669"/>
    <property type="project" value="UniProtKB-EC"/>
</dbReference>
<name>A0AAD4HX64_9PEZI</name>
<dbReference type="InterPro" id="IPR002213">
    <property type="entry name" value="UDP_glucos_trans"/>
</dbReference>
<dbReference type="GO" id="GO:0016125">
    <property type="term" value="P:sterol metabolic process"/>
    <property type="evidence" value="ECO:0007669"/>
    <property type="project" value="TreeGrafter"/>
</dbReference>
<dbReference type="PANTHER" id="PTHR48050:SF25">
    <property type="entry name" value="STEROL 3-BETA-GLUCOSYLTRANSFERASE"/>
    <property type="match status" value="1"/>
</dbReference>
<dbReference type="Pfam" id="PF00169">
    <property type="entry name" value="PH"/>
    <property type="match status" value="1"/>
</dbReference>
<evidence type="ECO:0000256" key="2">
    <source>
        <dbReference type="ARBA" id="ARBA00004623"/>
    </source>
</evidence>
<dbReference type="FunFam" id="2.30.29.30:FF:000303">
    <property type="entry name" value="Sterol 3-beta-glucosyltransferase"/>
    <property type="match status" value="1"/>
</dbReference>
<feature type="region of interest" description="Disordered" evidence="16">
    <location>
        <begin position="1"/>
        <end position="63"/>
    </location>
</feature>
<evidence type="ECO:0000256" key="6">
    <source>
        <dbReference type="ARBA" id="ARBA00022448"/>
    </source>
</evidence>
<dbReference type="InterPro" id="IPR010610">
    <property type="entry name" value="EryCIII-like_C"/>
</dbReference>
<dbReference type="CDD" id="cd13216">
    <property type="entry name" value="PH-GRAM2_AGT26"/>
    <property type="match status" value="1"/>
</dbReference>
<evidence type="ECO:0000256" key="11">
    <source>
        <dbReference type="ARBA" id="ARBA00023006"/>
    </source>
</evidence>
<evidence type="ECO:0000256" key="13">
    <source>
        <dbReference type="ARBA" id="ARBA00029843"/>
    </source>
</evidence>
<keyword evidence="12" id="KW-0472">Membrane</keyword>
<evidence type="ECO:0000256" key="1">
    <source>
        <dbReference type="ARBA" id="ARBA00004496"/>
    </source>
</evidence>
<feature type="region of interest" description="Disordered" evidence="16">
    <location>
        <begin position="482"/>
        <end position="693"/>
    </location>
</feature>
<accession>A0AAD4HX64</accession>
<dbReference type="GO" id="GO:0034045">
    <property type="term" value="C:phagophore assembly site membrane"/>
    <property type="evidence" value="ECO:0007669"/>
    <property type="project" value="UniProtKB-SubCell"/>
</dbReference>
<feature type="compositionally biased region" description="Low complexity" evidence="16">
    <location>
        <begin position="576"/>
        <end position="585"/>
    </location>
</feature>
<evidence type="ECO:0000256" key="16">
    <source>
        <dbReference type="SAM" id="MobiDB-lite"/>
    </source>
</evidence>
<comment type="catalytic activity">
    <reaction evidence="14">
        <text>ergosterol + UDP-alpha-D-glucose = ergosteryl 3-beta-D-glucoside + UDP + H(+)</text>
        <dbReference type="Rhea" id="RHEA:61836"/>
        <dbReference type="ChEBI" id="CHEBI:15378"/>
        <dbReference type="ChEBI" id="CHEBI:16933"/>
        <dbReference type="ChEBI" id="CHEBI:52973"/>
        <dbReference type="ChEBI" id="CHEBI:58223"/>
        <dbReference type="ChEBI" id="CHEBI:58885"/>
    </reaction>
    <physiologicalReaction direction="left-to-right" evidence="14">
        <dbReference type="Rhea" id="RHEA:61837"/>
    </physiologicalReaction>
</comment>
<proteinExistence type="inferred from homology"/>
<keyword evidence="6" id="KW-0813">Transport</keyword>
<dbReference type="InterPro" id="IPR001849">
    <property type="entry name" value="PH_domain"/>
</dbReference>
<dbReference type="SUPFAM" id="SSF50729">
    <property type="entry name" value="PH domain-like"/>
    <property type="match status" value="1"/>
</dbReference>
<dbReference type="FunFam" id="3.40.50.2000:FF:000009">
    <property type="entry name" value="Sterol 3-beta-glucosyltransferase UGT80A2"/>
    <property type="match status" value="1"/>
</dbReference>
<evidence type="ECO:0000256" key="7">
    <source>
        <dbReference type="ARBA" id="ARBA00022490"/>
    </source>
</evidence>
<feature type="compositionally biased region" description="Basic residues" evidence="16">
    <location>
        <begin position="21"/>
        <end position="31"/>
    </location>
</feature>
<keyword evidence="19" id="KW-1185">Reference proteome</keyword>
<evidence type="ECO:0000256" key="10">
    <source>
        <dbReference type="ARBA" id="ARBA00022927"/>
    </source>
</evidence>
<evidence type="ECO:0000256" key="4">
    <source>
        <dbReference type="ARBA" id="ARBA00012650"/>
    </source>
</evidence>
<comment type="similarity">
    <text evidence="3">Belongs to the glycosyltransferase 28 family.</text>
</comment>
<dbReference type="EC" id="2.4.1.173" evidence="4"/>
<dbReference type="Gene3D" id="3.40.50.2000">
    <property type="entry name" value="Glycogen Phosphorylase B"/>
    <property type="match status" value="2"/>
</dbReference>
<feature type="compositionally biased region" description="Basic and acidic residues" evidence="16">
    <location>
        <begin position="750"/>
        <end position="760"/>
    </location>
</feature>
<comment type="catalytic activity">
    <reaction evidence="15">
        <text>a sterol + UDP-alpha-D-glucose = a sterol 3-beta-D-glucoside + UDP + H(+)</text>
        <dbReference type="Rhea" id="RHEA:22724"/>
        <dbReference type="ChEBI" id="CHEBI:15378"/>
        <dbReference type="ChEBI" id="CHEBI:15889"/>
        <dbReference type="ChEBI" id="CHEBI:37424"/>
        <dbReference type="ChEBI" id="CHEBI:58223"/>
        <dbReference type="ChEBI" id="CHEBI:58885"/>
        <dbReference type="EC" id="2.4.1.173"/>
    </reaction>
    <physiologicalReaction direction="left-to-right" evidence="15">
        <dbReference type="Rhea" id="RHEA:22725"/>
    </physiologicalReaction>
</comment>
<evidence type="ECO:0000313" key="19">
    <source>
        <dbReference type="Proteomes" id="UP001197093"/>
    </source>
</evidence>
<dbReference type="Pfam" id="PF02893">
    <property type="entry name" value="GRAM"/>
    <property type="match status" value="1"/>
</dbReference>
<dbReference type="SMART" id="SM00233">
    <property type="entry name" value="PH"/>
    <property type="match status" value="1"/>
</dbReference>
<dbReference type="GO" id="GO:0006914">
    <property type="term" value="P:autophagy"/>
    <property type="evidence" value="ECO:0007669"/>
    <property type="project" value="UniProtKB-KW"/>
</dbReference>
<sequence length="1465" mass="162749">MSPSSPPTGAAAASHDERAVRRVSRKLQKKRRDGEHTPTLELPERLKDHGDPADSEEEVLRPQGYGGGMFMNMNQSIFGLIAAAGSQADFADRFEGQSSDDDDDAENDMAKTIAGPKGLEPASPTDHGLAKTTVLPRHGTARLKSEGRHRKKISESRLLRSVPGLGRLSDKIKASKSFKGKAHEADLQEDETPGSEPAQPADLAPSIEITRTESRTAPVMSRMLEARAQMEARPSFDLDRMADEPSRSADASETGPTELAKKLKEIFEFDRPEEVIEEYPCWLLQHVLLQGYMYITARHIAFYAYLPKKANELIKSGYLAKCGRRNPKYNRYWFRLKGDVLSYYTDPQDLYFPQGQIDLRYGISATINDKDKEGVNFTVAADNRTYHLRADSPQSAKEWVKALQRVIFRSHNDGDSVKISLPIENVIDIEETHMLNFAETCKIRVIDNDETYAIDEYFFSFFSFGKEAISVLKIMIEDSSSQAQGQSDQAEPNSETQSSKRTSTSESRDHAPNLTIRTGKISEGVKATLSPMSPVHAASPSPRPSLDRPRSSFDAFRPFTRRSMDINDSILHPGSPRRSFSASRRSLSRKRHDGHERQESSDSYVQSLGDPSQASLSAMVASGSSEDPSASQILRGSDVFHSPTVQRHSRKDGHHPLSPTKARHHTSAPKHHPRHAATAPGRTGHAGEGDATATTPTLQSIATMGGYPLRKANAFFGYLDRHSRRMSNLLATESMGYVEKVSGMWKGGGKHYDEPAGLRTDEEDNDDDPEDRANSEARFRAHFALPESEKLQAAYYGHLMRVLPLYGKIYIGDRHFCFRSLLPGTRTKLILPLRDIENVDKEKGFRFGYAGLVVVIRGHEELFFEFHKSDVRDDCTVTILQGLEAIRYLRDSSILDDAEAEQVQAAVAEHDALQKVRNDEFADHAVQLPRETSGDSDAPTILFDDPKASFLNFQPATSLKVTCLTIGSRGDVQPYIALCKKLLAEGHRPRIATHREFQPWIESHGIEYAYVGGDPAELMELCIQNGTFTWAFLKEANSKMRGWLDDLLATAWAACQGSDLLIESPSAMAGIHIAEALGIPYFRAFTMPWTRTRAYPHAFIMPGQKMGGAYNYVTYVMFENVFWKTTAHQVNRWRNNMLGLPNTSLEKLQTNKVPFLYNFSPYVVPPPLDYSDWIRVTGYWFLDEGGAQWTPPRELTEFIERARRDGKKVVYVGFGSIIVPDPAKMTQEVIDGVLRADVRGRGGGGDDESGKKPEPVLPPEIFPIQSAPHDWLFRQVDAAAHHGGSGTTGASLRAGIPTIIRPFFGDQFFFGTRVEDLGVGICLKKWGANSFARALWEATHSERMIVKARVLGEQIRKENGVDTAVQCIYRDLEYATNLIKAKAGKNQTRREAAKARRGAAADEESWTFVGGDAETIDDLSADAVMKRTVQDVSATLAESRRKALGSKVLGGAAGTGAMGLSVKQI</sequence>
<dbReference type="Pfam" id="PF03033">
    <property type="entry name" value="Glyco_transf_28"/>
    <property type="match status" value="1"/>
</dbReference>
<reference evidence="18" key="1">
    <citation type="submission" date="2023-02" db="EMBL/GenBank/DDBJ databases">
        <authorList>
            <person name="Palmer J.M."/>
        </authorList>
    </citation>
    <scope>NUCLEOTIDE SEQUENCE</scope>
    <source>
        <strain evidence="18">FW57</strain>
    </source>
</reference>
<keyword evidence="7" id="KW-0963">Cytoplasm</keyword>
<feature type="region of interest" description="Disordered" evidence="16">
    <location>
        <begin position="93"/>
        <end position="130"/>
    </location>
</feature>
<evidence type="ECO:0000259" key="17">
    <source>
        <dbReference type="PROSITE" id="PS50003"/>
    </source>
</evidence>
<feature type="domain" description="PH" evidence="17">
    <location>
        <begin position="312"/>
        <end position="408"/>
    </location>
</feature>
<dbReference type="GO" id="GO:0015031">
    <property type="term" value="P:protein transport"/>
    <property type="evidence" value="ECO:0007669"/>
    <property type="project" value="UniProtKB-KW"/>
</dbReference>
<dbReference type="Pfam" id="PF06722">
    <property type="entry name" value="EryCIII-like_C"/>
    <property type="match status" value="1"/>
</dbReference>
<feature type="region of interest" description="Disordered" evidence="16">
    <location>
        <begin position="173"/>
        <end position="215"/>
    </location>
</feature>
<feature type="compositionally biased region" description="Acidic residues" evidence="16">
    <location>
        <begin position="98"/>
        <end position="107"/>
    </location>
</feature>
<dbReference type="SUPFAM" id="SSF53756">
    <property type="entry name" value="UDP-Glycosyltransferase/glycogen phosphorylase"/>
    <property type="match status" value="1"/>
</dbReference>
<feature type="compositionally biased region" description="Polar residues" evidence="16">
    <location>
        <begin position="601"/>
        <end position="634"/>
    </location>
</feature>
<keyword evidence="10" id="KW-0653">Protein transport</keyword>
<dbReference type="FunFam" id="3.40.50.2000:FF:000029">
    <property type="entry name" value="Sterol 3-beta-glucosyltransferase"/>
    <property type="match status" value="1"/>
</dbReference>
<gene>
    <name evidence="18" type="primary">APG12</name>
    <name evidence="18" type="ORF">NEMBOFW57_010632</name>
</gene>
<evidence type="ECO:0000256" key="3">
    <source>
        <dbReference type="ARBA" id="ARBA00006962"/>
    </source>
</evidence>
<dbReference type="InterPro" id="IPR048066">
    <property type="entry name" value="ATG26_PH_GRAM1"/>
</dbReference>
<feature type="compositionally biased region" description="Basic and acidic residues" evidence="16">
    <location>
        <begin position="234"/>
        <end position="247"/>
    </location>
</feature>
<evidence type="ECO:0000256" key="14">
    <source>
        <dbReference type="ARBA" id="ARBA00047886"/>
    </source>
</evidence>
<organism evidence="18 19">
    <name type="scientific">Staphylotrichum longicolle</name>
    <dbReference type="NCBI Taxonomy" id="669026"/>
    <lineage>
        <taxon>Eukaryota</taxon>
        <taxon>Fungi</taxon>
        <taxon>Dikarya</taxon>
        <taxon>Ascomycota</taxon>
        <taxon>Pezizomycotina</taxon>
        <taxon>Sordariomycetes</taxon>
        <taxon>Sordariomycetidae</taxon>
        <taxon>Sordariales</taxon>
        <taxon>Chaetomiaceae</taxon>
        <taxon>Staphylotrichum</taxon>
    </lineage>
</organism>
<dbReference type="EMBL" id="JAHCVI010000006">
    <property type="protein sequence ID" value="KAG7284268.1"/>
    <property type="molecule type" value="Genomic_DNA"/>
</dbReference>
<feature type="compositionally biased region" description="Basic residues" evidence="16">
    <location>
        <begin position="661"/>
        <end position="675"/>
    </location>
</feature>
<evidence type="ECO:0000256" key="5">
    <source>
        <dbReference type="ARBA" id="ARBA00017894"/>
    </source>
</evidence>
<comment type="caution">
    <text evidence="18">The sequence shown here is derived from an EMBL/GenBank/DDBJ whole genome shotgun (WGS) entry which is preliminary data.</text>
</comment>
<dbReference type="CDD" id="cd13215">
    <property type="entry name" value="PH-GRAM1_AGT26"/>
    <property type="match status" value="1"/>
</dbReference>
<dbReference type="Gene3D" id="2.30.29.30">
    <property type="entry name" value="Pleckstrin-homology domain (PH domain)/Phosphotyrosine-binding domain (PTB)"/>
    <property type="match status" value="3"/>
</dbReference>
<dbReference type="InterPro" id="IPR011993">
    <property type="entry name" value="PH-like_dom_sf"/>
</dbReference>
<dbReference type="PROSITE" id="PS50003">
    <property type="entry name" value="PH_DOMAIN"/>
    <property type="match status" value="1"/>
</dbReference>
<dbReference type="Proteomes" id="UP001197093">
    <property type="component" value="Unassembled WGS sequence"/>
</dbReference>
<evidence type="ECO:0000256" key="15">
    <source>
        <dbReference type="ARBA" id="ARBA00049453"/>
    </source>
</evidence>
<dbReference type="PANTHER" id="PTHR48050">
    <property type="entry name" value="STEROL 3-BETA-GLUCOSYLTRANSFERASE"/>
    <property type="match status" value="1"/>
</dbReference>
<dbReference type="InterPro" id="IPR004182">
    <property type="entry name" value="GRAM"/>
</dbReference>
<evidence type="ECO:0000256" key="8">
    <source>
        <dbReference type="ARBA" id="ARBA00022676"/>
    </source>
</evidence>
<keyword evidence="8" id="KW-0328">Glycosyltransferase</keyword>
<comment type="subcellular location">
    <subcellularLocation>
        <location evidence="1">Cytoplasm</location>
    </subcellularLocation>
    <subcellularLocation>
        <location evidence="2">Preautophagosomal structure membrane</location>
        <topology evidence="2">Peripheral membrane protein</topology>
    </subcellularLocation>
</comment>